<reference evidence="1 2" key="1">
    <citation type="journal article" date="2013" name="PLoS Genet.">
        <title>The genome and development-dependent transcriptomes of Pyronema confluens: a window into fungal evolution.</title>
        <authorList>
            <person name="Traeger S."/>
            <person name="Altegoer F."/>
            <person name="Freitag M."/>
            <person name="Gabaldon T."/>
            <person name="Kempken F."/>
            <person name="Kumar A."/>
            <person name="Marcet-Houben M."/>
            <person name="Poggeler S."/>
            <person name="Stajich J.E."/>
            <person name="Nowrousian M."/>
        </authorList>
    </citation>
    <scope>NUCLEOTIDE SEQUENCE [LARGE SCALE GENOMIC DNA]</scope>
    <source>
        <strain evidence="2">CBS 100304</strain>
        <tissue evidence="1">Vegetative mycelium</tissue>
    </source>
</reference>
<dbReference type="AlphaFoldDB" id="U4L773"/>
<dbReference type="Proteomes" id="UP000018144">
    <property type="component" value="Unassembled WGS sequence"/>
</dbReference>
<organism evidence="1 2">
    <name type="scientific">Pyronema omphalodes (strain CBS 100304)</name>
    <name type="common">Pyronema confluens</name>
    <dbReference type="NCBI Taxonomy" id="1076935"/>
    <lineage>
        <taxon>Eukaryota</taxon>
        <taxon>Fungi</taxon>
        <taxon>Dikarya</taxon>
        <taxon>Ascomycota</taxon>
        <taxon>Pezizomycotina</taxon>
        <taxon>Pezizomycetes</taxon>
        <taxon>Pezizales</taxon>
        <taxon>Pyronemataceae</taxon>
        <taxon>Pyronema</taxon>
    </lineage>
</organism>
<sequence length="47" mass="5202">MSSLAVPAWYLPGFCFGGAPLQAFSGLGRRWRVIVDECPDGLNWMDN</sequence>
<gene>
    <name evidence="1" type="ORF">PCON_05467</name>
</gene>
<name>U4L773_PYROM</name>
<protein>
    <submittedName>
        <fullName evidence="1">Uncharacterized protein</fullName>
    </submittedName>
</protein>
<proteinExistence type="predicted"/>
<evidence type="ECO:0000313" key="1">
    <source>
        <dbReference type="EMBL" id="CCX05880.1"/>
    </source>
</evidence>
<accession>U4L773</accession>
<keyword evidence="2" id="KW-1185">Reference proteome</keyword>
<evidence type="ECO:0000313" key="2">
    <source>
        <dbReference type="Proteomes" id="UP000018144"/>
    </source>
</evidence>
<dbReference type="EMBL" id="HF935274">
    <property type="protein sequence ID" value="CCX05880.1"/>
    <property type="molecule type" value="Genomic_DNA"/>
</dbReference>